<organism evidence="2">
    <name type="scientific">Darwinula stevensoni</name>
    <dbReference type="NCBI Taxonomy" id="69355"/>
    <lineage>
        <taxon>Eukaryota</taxon>
        <taxon>Metazoa</taxon>
        <taxon>Ecdysozoa</taxon>
        <taxon>Arthropoda</taxon>
        <taxon>Crustacea</taxon>
        <taxon>Oligostraca</taxon>
        <taxon>Ostracoda</taxon>
        <taxon>Podocopa</taxon>
        <taxon>Podocopida</taxon>
        <taxon>Darwinulocopina</taxon>
        <taxon>Darwinuloidea</taxon>
        <taxon>Darwinulidae</taxon>
        <taxon>Darwinula</taxon>
    </lineage>
</organism>
<protein>
    <submittedName>
        <fullName evidence="2">Uncharacterized protein</fullName>
    </submittedName>
</protein>
<evidence type="ECO:0000256" key="1">
    <source>
        <dbReference type="SAM" id="Phobius"/>
    </source>
</evidence>
<dbReference type="EMBL" id="CAJPEV010000439">
    <property type="protein sequence ID" value="CAG0885299.1"/>
    <property type="molecule type" value="Genomic_DNA"/>
</dbReference>
<keyword evidence="1" id="KW-0472">Membrane</keyword>
<keyword evidence="1" id="KW-1133">Transmembrane helix</keyword>
<feature type="transmembrane region" description="Helical" evidence="1">
    <location>
        <begin position="57"/>
        <end position="79"/>
    </location>
</feature>
<sequence length="100" mass="11790">MKHQGKLQRWHEEEAYVCWTKMSDRYSLLFDEDEIFRDCQLDVDAREQESLFERSKAIYLTVGICVLVVVVFIVGCFACRRGRRKVPRGRDYIGLKKALA</sequence>
<dbReference type="AlphaFoldDB" id="A0A7R8X5W7"/>
<dbReference type="Proteomes" id="UP000677054">
    <property type="component" value="Unassembled WGS sequence"/>
</dbReference>
<evidence type="ECO:0000313" key="3">
    <source>
        <dbReference type="Proteomes" id="UP000677054"/>
    </source>
</evidence>
<reference evidence="2" key="1">
    <citation type="submission" date="2020-11" db="EMBL/GenBank/DDBJ databases">
        <authorList>
            <person name="Tran Van P."/>
        </authorList>
    </citation>
    <scope>NUCLEOTIDE SEQUENCE</scope>
</reference>
<dbReference type="EMBL" id="LR899956">
    <property type="protein sequence ID" value="CAD7243484.1"/>
    <property type="molecule type" value="Genomic_DNA"/>
</dbReference>
<accession>A0A7R8X5W7</accession>
<keyword evidence="1" id="KW-0812">Transmembrane</keyword>
<keyword evidence="3" id="KW-1185">Reference proteome</keyword>
<gene>
    <name evidence="2" type="ORF">DSTB1V02_LOCUS3402</name>
</gene>
<proteinExistence type="predicted"/>
<evidence type="ECO:0000313" key="2">
    <source>
        <dbReference type="EMBL" id="CAD7243484.1"/>
    </source>
</evidence>
<name>A0A7R8X5W7_9CRUS</name>